<evidence type="ECO:0000313" key="2">
    <source>
        <dbReference type="Proteomes" id="UP000000561"/>
    </source>
</evidence>
<dbReference type="AlphaFoldDB" id="A0A0D1E0X5"/>
<organism evidence="1 2">
    <name type="scientific">Mycosarcoma maydis</name>
    <name type="common">Corn smut fungus</name>
    <name type="synonym">Ustilago maydis</name>
    <dbReference type="NCBI Taxonomy" id="5270"/>
    <lineage>
        <taxon>Eukaryota</taxon>
        <taxon>Fungi</taxon>
        <taxon>Dikarya</taxon>
        <taxon>Basidiomycota</taxon>
        <taxon>Ustilaginomycotina</taxon>
        <taxon>Ustilaginomycetes</taxon>
        <taxon>Ustilaginales</taxon>
        <taxon>Ustilaginaceae</taxon>
        <taxon>Mycosarcoma</taxon>
    </lineage>
</organism>
<dbReference type="KEGG" id="uma:UMAG_12179"/>
<name>A0A0D1E0X5_MYCMD</name>
<protein>
    <submittedName>
        <fullName evidence="1">Uncharacterized protein</fullName>
    </submittedName>
</protein>
<dbReference type="RefSeq" id="XP_011388909.1">
    <property type="nucleotide sequence ID" value="XM_011390607.1"/>
</dbReference>
<proteinExistence type="predicted"/>
<keyword evidence="2" id="KW-1185">Reference proteome</keyword>
<evidence type="ECO:0000313" key="1">
    <source>
        <dbReference type="EMBL" id="KIS69511.1"/>
    </source>
</evidence>
<dbReference type="VEuPathDB" id="FungiDB:UMAG_12179"/>
<reference evidence="1 2" key="1">
    <citation type="journal article" date="2006" name="Nature">
        <title>Insights from the genome of the biotrophic fungal plant pathogen Ustilago maydis.</title>
        <authorList>
            <person name="Kamper J."/>
            <person name="Kahmann R."/>
            <person name="Bolker M."/>
            <person name="Ma L.J."/>
            <person name="Brefort T."/>
            <person name="Saville B.J."/>
            <person name="Banuett F."/>
            <person name="Kronstad J.W."/>
            <person name="Gold S.E."/>
            <person name="Muller O."/>
            <person name="Perlin M.H."/>
            <person name="Wosten H.A."/>
            <person name="de Vries R."/>
            <person name="Ruiz-Herrera J."/>
            <person name="Reynaga-Pena C.G."/>
            <person name="Snetselaar K."/>
            <person name="McCann M."/>
            <person name="Perez-Martin J."/>
            <person name="Feldbrugge M."/>
            <person name="Basse C.W."/>
            <person name="Steinberg G."/>
            <person name="Ibeas J.I."/>
            <person name="Holloman W."/>
            <person name="Guzman P."/>
            <person name="Farman M."/>
            <person name="Stajich J.E."/>
            <person name="Sentandreu R."/>
            <person name="Gonzalez-Prieto J.M."/>
            <person name="Kennell J.C."/>
            <person name="Molina L."/>
            <person name="Schirawski J."/>
            <person name="Mendoza-Mendoza A."/>
            <person name="Greilinger D."/>
            <person name="Munch K."/>
            <person name="Rossel N."/>
            <person name="Scherer M."/>
            <person name="Vranes M."/>
            <person name="Ladendorf O."/>
            <person name="Vincon V."/>
            <person name="Fuchs U."/>
            <person name="Sandrock B."/>
            <person name="Meng S."/>
            <person name="Ho E.C."/>
            <person name="Cahill M.J."/>
            <person name="Boyce K.J."/>
            <person name="Klose J."/>
            <person name="Klosterman S.J."/>
            <person name="Deelstra H.J."/>
            <person name="Ortiz-Castellanos L."/>
            <person name="Li W."/>
            <person name="Sanchez-Alonso P."/>
            <person name="Schreier P.H."/>
            <person name="Hauser-Hahn I."/>
            <person name="Vaupel M."/>
            <person name="Koopmann E."/>
            <person name="Friedrich G."/>
            <person name="Voss H."/>
            <person name="Schluter T."/>
            <person name="Margolis J."/>
            <person name="Platt D."/>
            <person name="Swimmer C."/>
            <person name="Gnirke A."/>
            <person name="Chen F."/>
            <person name="Vysotskaia V."/>
            <person name="Mannhaupt G."/>
            <person name="Guldener U."/>
            <person name="Munsterkotter M."/>
            <person name="Haase D."/>
            <person name="Oesterheld M."/>
            <person name="Mewes H.W."/>
            <person name="Mauceli E.W."/>
            <person name="DeCaprio D."/>
            <person name="Wade C.M."/>
            <person name="Butler J."/>
            <person name="Young S."/>
            <person name="Jaffe D.B."/>
            <person name="Calvo S."/>
            <person name="Nusbaum C."/>
            <person name="Galagan J."/>
            <person name="Birren B.W."/>
        </authorList>
    </citation>
    <scope>NUCLEOTIDE SEQUENCE [LARGE SCALE GENOMIC DNA]</scope>
    <source>
        <strain evidence="2">DSM 14603 / FGSC 9021 / UM521</strain>
    </source>
</reference>
<dbReference type="GeneID" id="23567933"/>
<accession>A0A0D1E0X5</accession>
<dbReference type="Proteomes" id="UP000000561">
    <property type="component" value="Chromosome 5"/>
</dbReference>
<dbReference type="OrthoDB" id="2548213at2759"/>
<gene>
    <name evidence="1" type="ORF">UMAG_12179</name>
</gene>
<dbReference type="EMBL" id="CM003144">
    <property type="protein sequence ID" value="KIS69511.1"/>
    <property type="molecule type" value="Genomic_DNA"/>
</dbReference>
<sequence length="88" mass="9971">MADVTPERRNEEIHRQLHTLQVLEAELRSLKPGAKVYNAISTPLDKARVIPHAHNQMALFPNLDSKTALKDVERQKKVLLANLAQLEP</sequence>
<dbReference type="InParanoid" id="A0A0D1E0X5"/>